<evidence type="ECO:0000256" key="2">
    <source>
        <dbReference type="ARBA" id="ARBA00004496"/>
    </source>
</evidence>
<comment type="subcellular location">
    <subcellularLocation>
        <location evidence="2">Cytoplasm</location>
    </subcellularLocation>
    <subcellularLocation>
        <location evidence="1">Nucleus</location>
    </subcellularLocation>
</comment>
<dbReference type="InterPro" id="IPR057125">
    <property type="entry name" value="NXF1/2/3/5-like_LRR"/>
</dbReference>
<dbReference type="Gene3D" id="3.30.70.330">
    <property type="match status" value="1"/>
</dbReference>
<evidence type="ECO:0000313" key="12">
    <source>
        <dbReference type="Proteomes" id="UP000189704"/>
    </source>
</evidence>
<dbReference type="Proteomes" id="UP000189704">
    <property type="component" value="Unplaced"/>
</dbReference>
<protein>
    <submittedName>
        <fullName evidence="13">Nuclear RNA export factor 2-like</fullName>
    </submittedName>
</protein>
<dbReference type="OrthoDB" id="25872at2759"/>
<feature type="region of interest" description="Disordered" evidence="9">
    <location>
        <begin position="1"/>
        <end position="23"/>
    </location>
</feature>
<dbReference type="FunFam" id="3.30.70.330:FF:000165">
    <property type="entry name" value="nuclear RNA export factor 1"/>
    <property type="match status" value="1"/>
</dbReference>
<evidence type="ECO:0000259" key="11">
    <source>
        <dbReference type="Pfam" id="PF24048"/>
    </source>
</evidence>
<dbReference type="PANTHER" id="PTHR10662">
    <property type="entry name" value="NUCLEAR RNA EXPORT FACTOR"/>
    <property type="match status" value="1"/>
</dbReference>
<dbReference type="GO" id="GO:0003723">
    <property type="term" value="F:RNA binding"/>
    <property type="evidence" value="ECO:0007669"/>
    <property type="project" value="InterPro"/>
</dbReference>
<evidence type="ECO:0000256" key="8">
    <source>
        <dbReference type="ARBA" id="ARBA00023242"/>
    </source>
</evidence>
<dbReference type="RefSeq" id="XP_008059167.1">
    <property type="nucleotide sequence ID" value="XM_008060976.2"/>
</dbReference>
<keyword evidence="4" id="KW-0813">Transport</keyword>
<evidence type="ECO:0000256" key="3">
    <source>
        <dbReference type="ARBA" id="ARBA00009285"/>
    </source>
</evidence>
<keyword evidence="7" id="KW-0509">mRNA transport</keyword>
<comment type="similarity">
    <text evidence="3">Belongs to the NXF family.</text>
</comment>
<keyword evidence="6" id="KW-0677">Repeat</keyword>
<feature type="domain" description="NXF1/2/3/5-like leucine-rich repeat" evidence="11">
    <location>
        <begin position="157"/>
        <end position="282"/>
    </location>
</feature>
<gene>
    <name evidence="13" type="primary">LOC103263289</name>
</gene>
<keyword evidence="5" id="KW-0963">Cytoplasm</keyword>
<dbReference type="GeneID" id="103263289"/>
<accession>A0A1U7U1J0</accession>
<evidence type="ECO:0000256" key="6">
    <source>
        <dbReference type="ARBA" id="ARBA00022737"/>
    </source>
</evidence>
<dbReference type="GO" id="GO:0016973">
    <property type="term" value="P:poly(A)+ mRNA export from nucleus"/>
    <property type="evidence" value="ECO:0007669"/>
    <property type="project" value="TreeGrafter"/>
</dbReference>
<reference evidence="13" key="1">
    <citation type="submission" date="2025-08" db="UniProtKB">
        <authorList>
            <consortium name="RefSeq"/>
        </authorList>
    </citation>
    <scope>IDENTIFICATION</scope>
</reference>
<evidence type="ECO:0000256" key="5">
    <source>
        <dbReference type="ARBA" id="ARBA00022490"/>
    </source>
</evidence>
<evidence type="ECO:0000313" key="13">
    <source>
        <dbReference type="RefSeq" id="XP_008059167.1"/>
    </source>
</evidence>
<dbReference type="SUPFAM" id="SSF52058">
    <property type="entry name" value="L domain-like"/>
    <property type="match status" value="1"/>
</dbReference>
<dbReference type="GO" id="GO:0005634">
    <property type="term" value="C:nucleus"/>
    <property type="evidence" value="ECO:0007669"/>
    <property type="project" value="UniProtKB-SubCell"/>
</dbReference>
<evidence type="ECO:0000256" key="9">
    <source>
        <dbReference type="SAM" id="MobiDB-lite"/>
    </source>
</evidence>
<keyword evidence="12" id="KW-1185">Reference proteome</keyword>
<proteinExistence type="inferred from homology"/>
<organism evidence="12 13">
    <name type="scientific">Carlito syrichta</name>
    <name type="common">Philippine tarsier</name>
    <name type="synonym">Tarsius syrichta</name>
    <dbReference type="NCBI Taxonomy" id="1868482"/>
    <lineage>
        <taxon>Eukaryota</taxon>
        <taxon>Metazoa</taxon>
        <taxon>Chordata</taxon>
        <taxon>Craniata</taxon>
        <taxon>Vertebrata</taxon>
        <taxon>Euteleostomi</taxon>
        <taxon>Mammalia</taxon>
        <taxon>Eutheria</taxon>
        <taxon>Euarchontoglires</taxon>
        <taxon>Primates</taxon>
        <taxon>Haplorrhini</taxon>
        <taxon>Tarsiiformes</taxon>
        <taxon>Tarsiidae</taxon>
        <taxon>Carlito</taxon>
    </lineage>
</organism>
<evidence type="ECO:0000256" key="1">
    <source>
        <dbReference type="ARBA" id="ARBA00004123"/>
    </source>
</evidence>
<evidence type="ECO:0000259" key="10">
    <source>
        <dbReference type="Pfam" id="PF09162"/>
    </source>
</evidence>
<keyword evidence="8" id="KW-0539">Nucleus</keyword>
<dbReference type="InterPro" id="IPR012677">
    <property type="entry name" value="Nucleotide-bd_a/b_plait_sf"/>
</dbReference>
<dbReference type="PANTHER" id="PTHR10662:SF15">
    <property type="entry name" value="NUCLEAR RNA EXPORT FACTOR 5"/>
    <property type="match status" value="1"/>
</dbReference>
<dbReference type="Pfam" id="PF24048">
    <property type="entry name" value="LRR_NXF1-5"/>
    <property type="match status" value="1"/>
</dbReference>
<evidence type="ECO:0000256" key="4">
    <source>
        <dbReference type="ARBA" id="ARBA00022448"/>
    </source>
</evidence>
<dbReference type="GO" id="GO:0005737">
    <property type="term" value="C:cytoplasm"/>
    <property type="evidence" value="ECO:0007669"/>
    <property type="project" value="UniProtKB-SubCell"/>
</dbReference>
<dbReference type="InterPro" id="IPR032675">
    <property type="entry name" value="LRR_dom_sf"/>
</dbReference>
<dbReference type="InterPro" id="IPR035979">
    <property type="entry name" value="RBD_domain_sf"/>
</dbReference>
<dbReference type="Pfam" id="PF09162">
    <property type="entry name" value="Tap-RNA_bind"/>
    <property type="match status" value="1"/>
</dbReference>
<dbReference type="SUPFAM" id="SSF54928">
    <property type="entry name" value="RNA-binding domain, RBD"/>
    <property type="match status" value="1"/>
</dbReference>
<dbReference type="FunFam" id="3.80.10.10:FF:000183">
    <property type="entry name" value="nuclear RNA export factor 2-like"/>
    <property type="match status" value="1"/>
</dbReference>
<feature type="domain" description="Nuclear RNA export factor Tap RNA-binding" evidence="10">
    <location>
        <begin position="59"/>
        <end position="138"/>
    </location>
</feature>
<dbReference type="InterPro" id="IPR015245">
    <property type="entry name" value="Tap_RNA-bd"/>
</dbReference>
<dbReference type="Gene3D" id="3.80.10.10">
    <property type="entry name" value="Ribonuclease Inhibitor"/>
    <property type="match status" value="1"/>
</dbReference>
<name>A0A1U7U1J0_CARSF</name>
<evidence type="ECO:0000256" key="7">
    <source>
        <dbReference type="ARBA" id="ARBA00022816"/>
    </source>
</evidence>
<dbReference type="AlphaFoldDB" id="A0A1U7U1J0"/>
<dbReference type="KEGG" id="csyr:103263289"/>
<sequence>MRDVHKDPRARHTPYTIRHSTRGLQGHSEDQICIPVWRNRRLSEREMGENTQDGTTESWFKVTIPHARKHGKAWLVNSIQSHCRVSFTPVDFHYVQHRALFFVQDASTAYALKDVSCKICDEENHKICIFVSPCTVPYSVQNKLKPEQMEQLKLTMSKRYSASQQTLDLQRLRFDPDLVNHDIDIILNRRDYMAATLQIIERNFPELLSLNLCNNKLYRLDGLSGIAEKAPKVKILNLSQNELRSTWELGKVKGLKLEELWLEGNPLCSTFPDQSTYVRSVVTPVTLPGHLCLLGPSAALPHDSALVQEEAAGSSRRNTGPHPLPFQCPSAVFIGLLSFL</sequence>
<dbReference type="InterPro" id="IPR030217">
    <property type="entry name" value="NXF_fam"/>
</dbReference>